<feature type="active site" evidence="14">
    <location>
        <position position="12"/>
    </location>
</feature>
<evidence type="ECO:0000313" key="15">
    <source>
        <dbReference type="EMBL" id="AXL20368.1"/>
    </source>
</evidence>
<keyword evidence="4 14" id="KW-0021">Allosteric enzyme</keyword>
<dbReference type="GO" id="GO:0005839">
    <property type="term" value="C:proteasome core complex"/>
    <property type="evidence" value="ECO:0007669"/>
    <property type="project" value="InterPro"/>
</dbReference>
<dbReference type="FunFam" id="3.60.20.10:FF:000002">
    <property type="entry name" value="ATP-dependent protease subunit HslV"/>
    <property type="match status" value="1"/>
</dbReference>
<sequence>MSDMMSTEFHATTIVAVQRNGKTAIAGDGQVTMGNAVIMKGTAQKVRRLYHGKIISGFAGSVADAFTLFDHFEEKLNEYNGNLVRSAVELAKDWRSDKILHKLEALLLVADSQRILLISGNGEVIEPDDGISAIGSGGNYALASARALMQNTDLSARDIAEKSLHIAADICVYTNHNVIVEEI</sequence>
<dbReference type="OrthoDB" id="9804884at2"/>
<keyword evidence="7 14" id="KW-0479">Metal-binding</keyword>
<evidence type="ECO:0000256" key="4">
    <source>
        <dbReference type="ARBA" id="ARBA00022533"/>
    </source>
</evidence>
<accession>A0A346AWX5</accession>
<dbReference type="EC" id="3.4.25.2" evidence="12 14"/>
<feature type="binding site" evidence="14">
    <location>
        <position position="168"/>
    </location>
    <ligand>
        <name>Na(+)</name>
        <dbReference type="ChEBI" id="CHEBI:29101"/>
    </ligand>
</feature>
<evidence type="ECO:0000256" key="14">
    <source>
        <dbReference type="HAMAP-Rule" id="MF_00248"/>
    </source>
</evidence>
<evidence type="ECO:0000256" key="13">
    <source>
        <dbReference type="ARBA" id="ARBA00074399"/>
    </source>
</evidence>
<keyword evidence="9 14" id="KW-0915">Sodium</keyword>
<dbReference type="SUPFAM" id="SSF56235">
    <property type="entry name" value="N-terminal nucleophile aminohydrolases (Ntn hydrolases)"/>
    <property type="match status" value="1"/>
</dbReference>
<dbReference type="Gene3D" id="3.60.20.10">
    <property type="entry name" value="Glutamine Phosphoribosylpyrophosphate, subunit 1, domain 1"/>
    <property type="match status" value="1"/>
</dbReference>
<dbReference type="NCBIfam" id="TIGR03692">
    <property type="entry name" value="ATP_dep_HslV"/>
    <property type="match status" value="1"/>
</dbReference>
<keyword evidence="16" id="KW-1185">Reference proteome</keyword>
<evidence type="ECO:0000256" key="10">
    <source>
        <dbReference type="ARBA" id="ARBA00052385"/>
    </source>
</evidence>
<evidence type="ECO:0000256" key="6">
    <source>
        <dbReference type="ARBA" id="ARBA00022698"/>
    </source>
</evidence>
<comment type="subcellular location">
    <subcellularLocation>
        <location evidence="1 14">Cytoplasm</location>
    </subcellularLocation>
</comment>
<dbReference type="EMBL" id="CP029462">
    <property type="protein sequence ID" value="AXL20368.1"/>
    <property type="molecule type" value="Genomic_DNA"/>
</dbReference>
<evidence type="ECO:0000256" key="12">
    <source>
        <dbReference type="ARBA" id="ARBA00066335"/>
    </source>
</evidence>
<comment type="similarity">
    <text evidence="2 14">Belongs to the peptidase T1B family. HslV subfamily.</text>
</comment>
<comment type="catalytic activity">
    <reaction evidence="10 14">
        <text>ATP-dependent cleavage of peptide bonds with broad specificity.</text>
        <dbReference type="EC" id="3.4.25.2"/>
    </reaction>
</comment>
<dbReference type="GO" id="GO:0046872">
    <property type="term" value="F:metal ion binding"/>
    <property type="evidence" value="ECO:0007669"/>
    <property type="project" value="UniProtKB-KW"/>
</dbReference>
<feature type="binding site" evidence="14">
    <location>
        <position position="174"/>
    </location>
    <ligand>
        <name>Na(+)</name>
        <dbReference type="ChEBI" id="CHEBI:29101"/>
    </ligand>
</feature>
<dbReference type="KEGG" id="meg:DKB62_01610"/>
<evidence type="ECO:0000256" key="7">
    <source>
        <dbReference type="ARBA" id="ARBA00022723"/>
    </source>
</evidence>
<dbReference type="PIRSF" id="PIRSF039093">
    <property type="entry name" value="HslV"/>
    <property type="match status" value="1"/>
</dbReference>
<dbReference type="Pfam" id="PF00227">
    <property type="entry name" value="Proteasome"/>
    <property type="match status" value="1"/>
</dbReference>
<dbReference type="InterPro" id="IPR029055">
    <property type="entry name" value="Ntn_hydrolases_N"/>
</dbReference>
<dbReference type="HAMAP" id="MF_00248">
    <property type="entry name" value="HslV"/>
    <property type="match status" value="1"/>
</dbReference>
<gene>
    <name evidence="14" type="primary">hslV</name>
    <name evidence="15" type="ORF">DKB62_01610</name>
</gene>
<dbReference type="GO" id="GO:0051603">
    <property type="term" value="P:proteolysis involved in protein catabolic process"/>
    <property type="evidence" value="ECO:0007669"/>
    <property type="project" value="InterPro"/>
</dbReference>
<evidence type="ECO:0000256" key="8">
    <source>
        <dbReference type="ARBA" id="ARBA00022801"/>
    </source>
</evidence>
<keyword evidence="8 14" id="KW-0378">Hydrolase</keyword>
<evidence type="ECO:0000256" key="3">
    <source>
        <dbReference type="ARBA" id="ARBA00022490"/>
    </source>
</evidence>
<organism evidence="15 16">
    <name type="scientific">Megasphaera stantonii</name>
    <dbReference type="NCBI Taxonomy" id="2144175"/>
    <lineage>
        <taxon>Bacteria</taxon>
        <taxon>Bacillati</taxon>
        <taxon>Bacillota</taxon>
        <taxon>Negativicutes</taxon>
        <taxon>Veillonellales</taxon>
        <taxon>Veillonellaceae</taxon>
        <taxon>Megasphaera</taxon>
    </lineage>
</organism>
<evidence type="ECO:0000256" key="5">
    <source>
        <dbReference type="ARBA" id="ARBA00022670"/>
    </source>
</evidence>
<protein>
    <recommendedName>
        <fullName evidence="13 14">ATP-dependent protease subunit HslV</fullName>
        <ecNumber evidence="12 14">3.4.25.2</ecNumber>
    </recommendedName>
</protein>
<dbReference type="PROSITE" id="PS51476">
    <property type="entry name" value="PROTEASOME_BETA_2"/>
    <property type="match status" value="1"/>
</dbReference>
<dbReference type="PANTHER" id="PTHR32194:SF0">
    <property type="entry name" value="ATP-DEPENDENT PROTEASE SUBUNIT HSLV"/>
    <property type="match status" value="1"/>
</dbReference>
<dbReference type="CDD" id="cd01913">
    <property type="entry name" value="protease_HslV"/>
    <property type="match status" value="1"/>
</dbReference>
<feature type="binding site" evidence="14">
    <location>
        <position position="171"/>
    </location>
    <ligand>
        <name>Na(+)</name>
        <dbReference type="ChEBI" id="CHEBI:29101"/>
    </ligand>
</feature>
<dbReference type="InterPro" id="IPR023333">
    <property type="entry name" value="Proteasome_suB-type"/>
</dbReference>
<proteinExistence type="inferred from homology"/>
<dbReference type="NCBIfam" id="NF003964">
    <property type="entry name" value="PRK05456.1"/>
    <property type="match status" value="1"/>
</dbReference>
<evidence type="ECO:0000256" key="9">
    <source>
        <dbReference type="ARBA" id="ARBA00023053"/>
    </source>
</evidence>
<comment type="function">
    <text evidence="14">Protease subunit of a proteasome-like degradation complex believed to be a general protein degrading machinery.</text>
</comment>
<dbReference type="Proteomes" id="UP000254337">
    <property type="component" value="Chromosome"/>
</dbReference>
<keyword evidence="6 14" id="KW-0888">Threonine protease</keyword>
<comment type="subunit">
    <text evidence="11 14">A double ring-shaped homohexamer of HslV is capped on each side by a ring-shaped HslU homohexamer. The assembly of the HslU/HslV complex is dependent on binding of ATP.</text>
</comment>
<dbReference type="GO" id="GO:0009376">
    <property type="term" value="C:HslUV protease complex"/>
    <property type="evidence" value="ECO:0007669"/>
    <property type="project" value="UniProtKB-UniRule"/>
</dbReference>
<keyword evidence="5 14" id="KW-0645">Protease</keyword>
<dbReference type="GO" id="GO:0004298">
    <property type="term" value="F:threonine-type endopeptidase activity"/>
    <property type="evidence" value="ECO:0007669"/>
    <property type="project" value="UniProtKB-KW"/>
</dbReference>
<keyword evidence="3 14" id="KW-0963">Cytoplasm</keyword>
<evidence type="ECO:0000256" key="1">
    <source>
        <dbReference type="ARBA" id="ARBA00004496"/>
    </source>
</evidence>
<dbReference type="InterPro" id="IPR022281">
    <property type="entry name" value="ATP-dep_Prtase_HsIV_su"/>
</dbReference>
<dbReference type="AlphaFoldDB" id="A0A346AWX5"/>
<evidence type="ECO:0000313" key="16">
    <source>
        <dbReference type="Proteomes" id="UP000254337"/>
    </source>
</evidence>
<comment type="activity regulation">
    <text evidence="14">Allosterically activated by HslU binding.</text>
</comment>
<reference evidence="15 16" key="1">
    <citation type="submission" date="2018-05" db="EMBL/GenBank/DDBJ databases">
        <title>Complete genome sequence of Megasphaera sp. AJH120T, isolated from the ceca of a chicken.</title>
        <authorList>
            <person name="Maki J."/>
            <person name="Looft T."/>
        </authorList>
    </citation>
    <scope>NUCLEOTIDE SEQUENCE [LARGE SCALE GENOMIC DNA]</scope>
    <source>
        <strain evidence="15 16">AJH120</strain>
    </source>
</reference>
<name>A0A346AWX5_9FIRM</name>
<evidence type="ECO:0000256" key="11">
    <source>
        <dbReference type="ARBA" id="ARBA00064434"/>
    </source>
</evidence>
<evidence type="ECO:0000256" key="2">
    <source>
        <dbReference type="ARBA" id="ARBA00006053"/>
    </source>
</evidence>
<dbReference type="InterPro" id="IPR001353">
    <property type="entry name" value="Proteasome_sua/b"/>
</dbReference>
<dbReference type="PANTHER" id="PTHR32194">
    <property type="entry name" value="METALLOPROTEASE TLDD"/>
    <property type="match status" value="1"/>
</dbReference>